<evidence type="ECO:0000256" key="5">
    <source>
        <dbReference type="ARBA" id="ARBA00022692"/>
    </source>
</evidence>
<dbReference type="Pfam" id="PF00593">
    <property type="entry name" value="TonB_dep_Rec_b-barrel"/>
    <property type="match status" value="1"/>
</dbReference>
<dbReference type="InterPro" id="IPR037066">
    <property type="entry name" value="Plug_dom_sf"/>
</dbReference>
<evidence type="ECO:0000259" key="15">
    <source>
        <dbReference type="Pfam" id="PF07715"/>
    </source>
</evidence>
<dbReference type="NCBIfam" id="TIGR01785">
    <property type="entry name" value="TonB-hemin"/>
    <property type="match status" value="1"/>
</dbReference>
<comment type="subcellular location">
    <subcellularLocation>
        <location evidence="1 10">Cell outer membrane</location>
        <topology evidence="1 10">Multi-pass membrane protein</topology>
    </subcellularLocation>
</comment>
<evidence type="ECO:0000256" key="13">
    <source>
        <dbReference type="SAM" id="SignalP"/>
    </source>
</evidence>
<dbReference type="InterPro" id="IPR000531">
    <property type="entry name" value="Beta-barrel_TonB"/>
</dbReference>
<evidence type="ECO:0000256" key="1">
    <source>
        <dbReference type="ARBA" id="ARBA00004571"/>
    </source>
</evidence>
<organism evidence="16 17">
    <name type="scientific">Dinoroseobacter shibae (strain DSM 16493 / NCIMB 14021 / DFL 12)</name>
    <dbReference type="NCBI Taxonomy" id="398580"/>
    <lineage>
        <taxon>Bacteria</taxon>
        <taxon>Pseudomonadati</taxon>
        <taxon>Pseudomonadota</taxon>
        <taxon>Alphaproteobacteria</taxon>
        <taxon>Rhodobacterales</taxon>
        <taxon>Roseobacteraceae</taxon>
        <taxon>Dinoroseobacter</taxon>
    </lineage>
</organism>
<dbReference type="GO" id="GO:0015232">
    <property type="term" value="F:heme transmembrane transporter activity"/>
    <property type="evidence" value="ECO:0007669"/>
    <property type="project" value="InterPro"/>
</dbReference>
<proteinExistence type="inferred from homology"/>
<feature type="signal peptide" evidence="13">
    <location>
        <begin position="1"/>
        <end position="25"/>
    </location>
</feature>
<evidence type="ECO:0000256" key="2">
    <source>
        <dbReference type="ARBA" id="ARBA00009810"/>
    </source>
</evidence>
<dbReference type="RefSeq" id="WP_012177690.1">
    <property type="nucleotide sequence ID" value="NC_009952.1"/>
</dbReference>
<dbReference type="PANTHER" id="PTHR30069:SF41">
    <property type="entry name" value="HEME_HEMOPEXIN UTILIZATION PROTEIN C"/>
    <property type="match status" value="1"/>
</dbReference>
<evidence type="ECO:0000256" key="6">
    <source>
        <dbReference type="ARBA" id="ARBA00022729"/>
    </source>
</evidence>
<keyword evidence="3 10" id="KW-0813">Transport</keyword>
<feature type="short sequence motif" description="TonB C-terminal box" evidence="11">
    <location>
        <begin position="687"/>
        <end position="704"/>
    </location>
</feature>
<dbReference type="OrthoDB" id="9796221at2"/>
<comment type="similarity">
    <text evidence="2 10 12">Belongs to the TonB-dependent receptor family.</text>
</comment>
<dbReference type="Proteomes" id="UP000006833">
    <property type="component" value="Chromosome"/>
</dbReference>
<dbReference type="GO" id="GO:0044718">
    <property type="term" value="P:siderophore transmembrane transport"/>
    <property type="evidence" value="ECO:0007669"/>
    <property type="project" value="TreeGrafter"/>
</dbReference>
<keyword evidence="5 10" id="KW-0812">Transmembrane</keyword>
<keyword evidence="4 10" id="KW-1134">Transmembrane beta strand</keyword>
<dbReference type="KEGG" id="dsh:Dshi_1017"/>
<gene>
    <name evidence="16" type="primary">hemB2</name>
    <name evidence="16" type="ordered locus">Dshi_1017</name>
</gene>
<dbReference type="SUPFAM" id="SSF56935">
    <property type="entry name" value="Porins"/>
    <property type="match status" value="1"/>
</dbReference>
<feature type="domain" description="TonB-dependent receptor plug" evidence="15">
    <location>
        <begin position="63"/>
        <end position="173"/>
    </location>
</feature>
<dbReference type="HOGENOM" id="CLU_362398_0_0_5"/>
<keyword evidence="17" id="KW-1185">Reference proteome</keyword>
<keyword evidence="7 12" id="KW-0798">TonB box</keyword>
<evidence type="ECO:0000313" key="16">
    <source>
        <dbReference type="EMBL" id="ABV92759.1"/>
    </source>
</evidence>
<protein>
    <submittedName>
        <fullName evidence="16">TonB-dependent heme/hemoglobin receptor family protein</fullName>
    </submittedName>
</protein>
<evidence type="ECO:0000259" key="14">
    <source>
        <dbReference type="Pfam" id="PF00593"/>
    </source>
</evidence>
<evidence type="ECO:0000256" key="3">
    <source>
        <dbReference type="ARBA" id="ARBA00022448"/>
    </source>
</evidence>
<dbReference type="Gene3D" id="2.40.170.20">
    <property type="entry name" value="TonB-dependent receptor, beta-barrel domain"/>
    <property type="match status" value="1"/>
</dbReference>
<dbReference type="InterPro" id="IPR036942">
    <property type="entry name" value="Beta-barrel_TonB_sf"/>
</dbReference>
<dbReference type="GO" id="GO:0015344">
    <property type="term" value="F:siderophore uptake transmembrane transporter activity"/>
    <property type="evidence" value="ECO:0007669"/>
    <property type="project" value="TreeGrafter"/>
</dbReference>
<reference evidence="17" key="1">
    <citation type="journal article" date="2010" name="ISME J.">
        <title>The complete genome sequence of the algal symbiont Dinoroseobacter shibae: a hitchhiker's guide to life in the sea.</title>
        <authorList>
            <person name="Wagner-Dobler I."/>
            <person name="Ballhausen B."/>
            <person name="Berger M."/>
            <person name="Brinkhoff T."/>
            <person name="Buchholz I."/>
            <person name="Bunk B."/>
            <person name="Cypionka H."/>
            <person name="Daniel R."/>
            <person name="Drepper T."/>
            <person name="Gerdts G."/>
            <person name="Hahnke S."/>
            <person name="Han C."/>
            <person name="Jahn D."/>
            <person name="Kalhoefer D."/>
            <person name="Kiss H."/>
            <person name="Klenk H.P."/>
            <person name="Kyrpides N."/>
            <person name="Liebl W."/>
            <person name="Liesegang H."/>
            <person name="Meincke L."/>
            <person name="Pati A."/>
            <person name="Petersen J."/>
            <person name="Piekarski T."/>
            <person name="Pommerenke C."/>
            <person name="Pradella S."/>
            <person name="Pukall R."/>
            <person name="Rabus R."/>
            <person name="Stackebrandt E."/>
            <person name="Thole S."/>
            <person name="Thompson L."/>
            <person name="Tielen P."/>
            <person name="Tomasch J."/>
            <person name="von Jan M."/>
            <person name="Wanphrut N."/>
            <person name="Wichels A."/>
            <person name="Zech H."/>
            <person name="Simon M."/>
        </authorList>
    </citation>
    <scope>NUCLEOTIDE SEQUENCE [LARGE SCALE GENOMIC DNA]</scope>
    <source>
        <strain evidence="17">DSM 16493 / NCIMB 14021 / DFL 12</strain>
    </source>
</reference>
<dbReference type="AlphaFoldDB" id="A8LSE5"/>
<evidence type="ECO:0000256" key="4">
    <source>
        <dbReference type="ARBA" id="ARBA00022452"/>
    </source>
</evidence>
<dbReference type="STRING" id="398580.Dshi_1017"/>
<dbReference type="InterPro" id="IPR039426">
    <property type="entry name" value="TonB-dep_rcpt-like"/>
</dbReference>
<dbReference type="GO" id="GO:0009279">
    <property type="term" value="C:cell outer membrane"/>
    <property type="evidence" value="ECO:0007669"/>
    <property type="project" value="UniProtKB-SubCell"/>
</dbReference>
<keyword evidence="9 10" id="KW-0998">Cell outer membrane</keyword>
<evidence type="ECO:0000256" key="8">
    <source>
        <dbReference type="ARBA" id="ARBA00023136"/>
    </source>
</evidence>
<dbReference type="InterPro" id="IPR011276">
    <property type="entry name" value="TonB_haem/Hb_rcpt"/>
</dbReference>
<feature type="domain" description="TonB-dependent receptor-like beta-barrel" evidence="14">
    <location>
        <begin position="273"/>
        <end position="676"/>
    </location>
</feature>
<dbReference type="eggNOG" id="COG4771">
    <property type="taxonomic scope" value="Bacteria"/>
</dbReference>
<keyword evidence="8 10" id="KW-0472">Membrane</keyword>
<evidence type="ECO:0000256" key="12">
    <source>
        <dbReference type="RuleBase" id="RU003357"/>
    </source>
</evidence>
<evidence type="ECO:0000256" key="10">
    <source>
        <dbReference type="PROSITE-ProRule" id="PRU01360"/>
    </source>
</evidence>
<dbReference type="Gene3D" id="2.170.130.10">
    <property type="entry name" value="TonB-dependent receptor, plug domain"/>
    <property type="match status" value="1"/>
</dbReference>
<feature type="chain" id="PRO_5002723587" evidence="13">
    <location>
        <begin position="26"/>
        <end position="704"/>
    </location>
</feature>
<dbReference type="EMBL" id="CP000830">
    <property type="protein sequence ID" value="ABV92759.1"/>
    <property type="molecule type" value="Genomic_DNA"/>
</dbReference>
<evidence type="ECO:0000313" key="17">
    <source>
        <dbReference type="Proteomes" id="UP000006833"/>
    </source>
</evidence>
<dbReference type="PANTHER" id="PTHR30069">
    <property type="entry name" value="TONB-DEPENDENT OUTER MEMBRANE RECEPTOR"/>
    <property type="match status" value="1"/>
</dbReference>
<accession>A8LSE5</accession>
<evidence type="ECO:0000256" key="11">
    <source>
        <dbReference type="PROSITE-ProRule" id="PRU10144"/>
    </source>
</evidence>
<name>A8LSE5_DINSH</name>
<dbReference type="CDD" id="cd01347">
    <property type="entry name" value="ligand_gated_channel"/>
    <property type="match status" value="1"/>
</dbReference>
<dbReference type="PROSITE" id="PS01156">
    <property type="entry name" value="TONB_DEPENDENT_REC_2"/>
    <property type="match status" value="1"/>
</dbReference>
<dbReference type="InterPro" id="IPR012910">
    <property type="entry name" value="Plug_dom"/>
</dbReference>
<dbReference type="Pfam" id="PF07715">
    <property type="entry name" value="Plug"/>
    <property type="match status" value="1"/>
</dbReference>
<evidence type="ECO:0000256" key="9">
    <source>
        <dbReference type="ARBA" id="ARBA00023237"/>
    </source>
</evidence>
<evidence type="ECO:0000256" key="7">
    <source>
        <dbReference type="ARBA" id="ARBA00023077"/>
    </source>
</evidence>
<keyword evidence="6 13" id="KW-0732">Signal</keyword>
<dbReference type="PROSITE" id="PS52016">
    <property type="entry name" value="TONB_DEPENDENT_REC_3"/>
    <property type="match status" value="1"/>
</dbReference>
<keyword evidence="16" id="KW-0675">Receptor</keyword>
<sequence length="704" mass="76399">MDVTRFLLCTTAPLCLAVSAAAQQAAPPPEEDIFAGLVPVVTQSGGTALDPIVVGSGTDNVASDTPQSVSVISAEQIAREQPTTINDLFTSIPGVTAVGSERVLGQRVNIRGIGSSAEGDQNRLITRIDGVVKFYEQYRMGAIFTDPDLYRRIEVLRGPASSTLTGAGAVGGVIELQTREAADFLSGPEDDFGGRQKLSFGTNGNEALSSTVLAFRPAEGLEFLTAFTYRERDNYEDGDGEEVVGTNFDATAVLLKGRYSFGEGMAHSVFATYQNWASDAKQAEYAQTETFEAFGRVDRDVDDSLFVLGYDYNPPENDLIDLEVRLGYSDTEVIQENATNPLGIPSSLFEDAEYGYESWQLNVMNTSFLALGGTEVTLAYGFDASRQERVGEATSRKFPTTPPNGFIAFQPGGEDENIAVFAQAEIVTPFGLTIIPGLRYEWETLTPADNNTSFGAGDKVENEAFAPKIALLYEVTDAINVFGTYARTERLPVLDEVYDGSSGNLDLVPEKAETWEVGLSYSALDVFQSGDQLVGKLTYFDTDVENLIARATTSDPFVNIDDATYKGWELEVAYDSDLWFGSLAYARVRADGTDDGGPREPLEGIPADEVSVTLGTRLDRYDLELGVTGTYTWEQDRVPTGDETTDSYQVVDLFATWVPPVDLAQGVEVRLAANNIFDEAYKPALYLTDNARGRNISVSLALAF</sequence>
<dbReference type="InterPro" id="IPR010917">
    <property type="entry name" value="TonB_rcpt_CS"/>
</dbReference>